<organism evidence="1 2">
    <name type="scientific">Cymbomonas tetramitiformis</name>
    <dbReference type="NCBI Taxonomy" id="36881"/>
    <lineage>
        <taxon>Eukaryota</taxon>
        <taxon>Viridiplantae</taxon>
        <taxon>Chlorophyta</taxon>
        <taxon>Pyramimonadophyceae</taxon>
        <taxon>Pyramimonadales</taxon>
        <taxon>Pyramimonadaceae</taxon>
        <taxon>Cymbomonas</taxon>
    </lineage>
</organism>
<reference evidence="1 2" key="1">
    <citation type="journal article" date="2015" name="Genome Biol. Evol.">
        <title>Comparative Genomics of a Bacterivorous Green Alga Reveals Evolutionary Causalities and Consequences of Phago-Mixotrophic Mode of Nutrition.</title>
        <authorList>
            <person name="Burns J.A."/>
            <person name="Paasch A."/>
            <person name="Narechania A."/>
            <person name="Kim E."/>
        </authorList>
    </citation>
    <scope>NUCLEOTIDE SEQUENCE [LARGE SCALE GENOMIC DNA]</scope>
    <source>
        <strain evidence="1 2">PLY_AMNH</strain>
    </source>
</reference>
<comment type="caution">
    <text evidence="1">The sequence shown here is derived from an EMBL/GenBank/DDBJ whole genome shotgun (WGS) entry which is preliminary data.</text>
</comment>
<gene>
    <name evidence="1" type="ORF">CYMTET_8009</name>
</gene>
<dbReference type="Proteomes" id="UP001190700">
    <property type="component" value="Unassembled WGS sequence"/>
</dbReference>
<protein>
    <submittedName>
        <fullName evidence="1">Uncharacterized protein</fullName>
    </submittedName>
</protein>
<evidence type="ECO:0000313" key="1">
    <source>
        <dbReference type="EMBL" id="KAK3284336.1"/>
    </source>
</evidence>
<evidence type="ECO:0000313" key="2">
    <source>
        <dbReference type="Proteomes" id="UP001190700"/>
    </source>
</evidence>
<sequence>MYLHQLESTVIITRSELVNNIAIHGGAIAAFGTSLNLSDSQFIGNNATLGAAVYAGKHLNAEDGDVLVSISDILIVGCILQVELQLRGRRGRRAPVVASF</sequence>
<keyword evidence="2" id="KW-1185">Reference proteome</keyword>
<accession>A0AAE0GUG5</accession>
<name>A0AAE0GUG5_9CHLO</name>
<proteinExistence type="predicted"/>
<dbReference type="EMBL" id="LGRX02002322">
    <property type="protein sequence ID" value="KAK3284336.1"/>
    <property type="molecule type" value="Genomic_DNA"/>
</dbReference>
<dbReference type="AlphaFoldDB" id="A0AAE0GUG5"/>